<dbReference type="PROSITE" id="PS00092">
    <property type="entry name" value="N6_MTASE"/>
    <property type="match status" value="1"/>
</dbReference>
<dbReference type="GO" id="GO:0003677">
    <property type="term" value="F:DNA binding"/>
    <property type="evidence" value="ECO:0007669"/>
    <property type="project" value="UniProtKB-KW"/>
</dbReference>
<reference evidence="11 12" key="3">
    <citation type="submission" date="2018-08" db="EMBL/GenBank/DDBJ databases">
        <title>A genome reference for cultivated species of the human gut microbiota.</title>
        <authorList>
            <person name="Zou Y."/>
            <person name="Xue W."/>
            <person name="Luo G."/>
        </authorList>
    </citation>
    <scope>NUCLEOTIDE SEQUENCE [LARGE SCALE GENOMIC DNA]</scope>
    <source>
        <strain evidence="11 12">AF04-46</strain>
    </source>
</reference>
<reference evidence="9 14" key="4">
    <citation type="journal article" date="2019" name="Nat. Med.">
        <title>A library of human gut bacterial isolates paired with longitudinal multiomics data enables mechanistic microbiome research.</title>
        <authorList>
            <person name="Poyet M."/>
            <person name="Groussin M."/>
            <person name="Gibbons S.M."/>
            <person name="Avila-Pacheco J."/>
            <person name="Jiang X."/>
            <person name="Kearney S.M."/>
            <person name="Perrotta A.R."/>
            <person name="Berdy B."/>
            <person name="Zhao S."/>
            <person name="Lieberman T.D."/>
            <person name="Swanson P.K."/>
            <person name="Smith M."/>
            <person name="Roesemann S."/>
            <person name="Alexander J.E."/>
            <person name="Rich S.A."/>
            <person name="Livny J."/>
            <person name="Vlamakis H."/>
            <person name="Clish C."/>
            <person name="Bullock K."/>
            <person name="Deik A."/>
            <person name="Scott J."/>
            <person name="Pierce K.A."/>
            <person name="Xavier R.J."/>
            <person name="Alm E.J."/>
        </authorList>
    </citation>
    <scope>NUCLEOTIDE SEQUENCE [LARGE SCALE GENOMIC DNA]</scope>
    <source>
        <strain evidence="9 14">BIOML-A15</strain>
    </source>
</reference>
<dbReference type="EMBL" id="VWFP01000017">
    <property type="protein sequence ID" value="KAA4624627.1"/>
    <property type="molecule type" value="Genomic_DNA"/>
</dbReference>
<evidence type="ECO:0000256" key="4">
    <source>
        <dbReference type="ARBA" id="ARBA00022691"/>
    </source>
</evidence>
<dbReference type="EMBL" id="QSBI01000005">
    <property type="protein sequence ID" value="RGX11661.1"/>
    <property type="molecule type" value="Genomic_DNA"/>
</dbReference>
<evidence type="ECO:0000256" key="3">
    <source>
        <dbReference type="ARBA" id="ARBA00022679"/>
    </source>
</evidence>
<dbReference type="PANTHER" id="PTHR33841:SF6">
    <property type="entry name" value="TYPE II METHYLTRANSFERASE M.HINDII"/>
    <property type="match status" value="1"/>
</dbReference>
<sequence length="989" mass="114908">MSTRKESVLQALDLAGYKHNLYSVKDSYADKLLEYYRMQANRVNADYFYCFNNLIENRPVPYIYIYDRHECNNKDTINLVEINKQLWTLGEIALAVIIYEDGFKILDTRNPIKSVKKKPEPSFLDGISVIREIDSCLKKRIFEGRILEESPADYISVSPYQKLLDHIEKYVLNKNKQIGCELELLKKLLVKFILIKYLEEQVDHNGNSVFDSGFFKKFIVDKESNTTLFDKEYTFCDVLRGNDIVGLLSALNVKFNGGIFKISPKEEMEIKAIDFHIIADALDGNKDFDGQISIWRYYDFNLLPIEFISRLYERFVTSVDGKQKSTGAFYTPPHLARLLIDELLPFNKEIDFENFKILDPSCGSGIFLVLAYKRLITLWMLNNNKQIIEGEEDIKEIKKILSKCIYGVDINKDALSITATSLQIELSSHIRPKEIWEKLTFDNLVEHGNLVNQGFFKWYKRTSLRFDIIAGNPPFNISKKEQLKNIEAGIDDEFFSEKYNDYVGKLCPFPNKNPALIFLYRCLNNLLLENEGVVFMIMPSSTFLYMPSSIRYRKSLIHYWNIEKIYDFTPLMDRLWGNINIATIAVKISNGCFVRNSVIEHIVIRNSSANEKGAIRFQIDQYDRYRVPVDVAFSKDYTWKTNLLGGGYLKQLMEKYEIQYPKIAQIFKGKGNGGGYQRDKSTIDDIKLREEGKRVVDLNGRRVMDSKLFNCDIYTDGMTKIISKKDWVRIPEYISTPPNVLLRLNLNLNLPIIYNEQNILFPKGILGLKDESEELMKKFVSVFKENRWLYAFLIKVMSAKAFVQQSDAYTVDAQDILRLPINTDEKGYPVSFGRMDRLDCMIIEDTMLLANNLNNSDPVIFKGIDAGLLDKYCDVFCDILNRTYGKEGYGFKSVRQIITDDYVWVTFEHTNQSAVTVENDVTGRNETILSEILYDNISNNALTINRIITYYKIDNQINFIKPNKLKYWMRTIAYRDAENVKSDMFKNGY</sequence>
<dbReference type="Proteomes" id="UP000424805">
    <property type="component" value="Unassembled WGS sequence"/>
</dbReference>
<feature type="domain" description="Type II methyltransferase M.TaqI-like" evidence="8">
    <location>
        <begin position="403"/>
        <end position="568"/>
    </location>
</feature>
<dbReference type="Pfam" id="PF07669">
    <property type="entry name" value="Eco57I"/>
    <property type="match status" value="1"/>
</dbReference>
<keyword evidence="5" id="KW-0680">Restriction system</keyword>
<evidence type="ECO:0000313" key="12">
    <source>
        <dbReference type="Proteomes" id="UP000286031"/>
    </source>
</evidence>
<comment type="catalytic activity">
    <reaction evidence="7">
        <text>a 2'-deoxyadenosine in DNA + S-adenosyl-L-methionine = an N(6)-methyl-2'-deoxyadenosine in DNA + S-adenosyl-L-homocysteine + H(+)</text>
        <dbReference type="Rhea" id="RHEA:15197"/>
        <dbReference type="Rhea" id="RHEA-COMP:12418"/>
        <dbReference type="Rhea" id="RHEA-COMP:12419"/>
        <dbReference type="ChEBI" id="CHEBI:15378"/>
        <dbReference type="ChEBI" id="CHEBI:57856"/>
        <dbReference type="ChEBI" id="CHEBI:59789"/>
        <dbReference type="ChEBI" id="CHEBI:90615"/>
        <dbReference type="ChEBI" id="CHEBI:90616"/>
        <dbReference type="EC" id="2.1.1.72"/>
    </reaction>
</comment>
<keyword evidence="3 11" id="KW-0808">Transferase</keyword>
<dbReference type="SUPFAM" id="SSF53335">
    <property type="entry name" value="S-adenosyl-L-methionine-dependent methyltransferases"/>
    <property type="match status" value="1"/>
</dbReference>
<name>A0A413EV44_BACOV</name>
<dbReference type="EMBL" id="CP041395">
    <property type="protein sequence ID" value="QDM10597.1"/>
    <property type="molecule type" value="Genomic_DNA"/>
</dbReference>
<dbReference type="InterPro" id="IPR002052">
    <property type="entry name" value="DNA_methylase_N6_adenine_CS"/>
</dbReference>
<protein>
    <recommendedName>
        <fullName evidence="1">site-specific DNA-methyltransferase (adenine-specific)</fullName>
        <ecNumber evidence="1">2.1.1.72</ecNumber>
    </recommendedName>
</protein>
<evidence type="ECO:0000313" key="13">
    <source>
        <dbReference type="Proteomes" id="UP000318823"/>
    </source>
</evidence>
<reference evidence="13" key="1">
    <citation type="journal article" date="2018" name="J. Anim. Genet.">
        <title>Acquired interbacterial defense systems protect against interspecies antagonism in the human gut microbiome.</title>
        <authorList>
            <person name="Ross B.D."/>
            <person name="Verster A.J."/>
            <person name="Radey M.C."/>
            <person name="Schmidtke D.T."/>
            <person name="Pope C.E."/>
            <person name="Hoffman L.R."/>
            <person name="Hajjar A."/>
            <person name="Peterson S.B."/>
            <person name="Borenstein E."/>
            <person name="Mougous J."/>
        </authorList>
    </citation>
    <scope>NUCLEOTIDE SEQUENCE [LARGE SCALE GENOMIC DNA]</scope>
    <source>
        <strain evidence="13">3725 D1 iv</strain>
    </source>
</reference>
<evidence type="ECO:0000256" key="5">
    <source>
        <dbReference type="ARBA" id="ARBA00022747"/>
    </source>
</evidence>
<proteinExistence type="predicted"/>
<evidence type="ECO:0000259" key="8">
    <source>
        <dbReference type="Pfam" id="PF07669"/>
    </source>
</evidence>
<evidence type="ECO:0000256" key="1">
    <source>
        <dbReference type="ARBA" id="ARBA00011900"/>
    </source>
</evidence>
<keyword evidence="2 11" id="KW-0489">Methyltransferase</keyword>
<evidence type="ECO:0000313" key="10">
    <source>
        <dbReference type="EMBL" id="QDM10597.1"/>
    </source>
</evidence>
<keyword evidence="6" id="KW-0238">DNA-binding</keyword>
<dbReference type="GO" id="GO:0032259">
    <property type="term" value="P:methylation"/>
    <property type="evidence" value="ECO:0007669"/>
    <property type="project" value="UniProtKB-KW"/>
</dbReference>
<dbReference type="Gene3D" id="3.40.50.150">
    <property type="entry name" value="Vaccinia Virus protein VP39"/>
    <property type="match status" value="1"/>
</dbReference>
<dbReference type="GO" id="GO:0009307">
    <property type="term" value="P:DNA restriction-modification system"/>
    <property type="evidence" value="ECO:0007669"/>
    <property type="project" value="UniProtKB-KW"/>
</dbReference>
<reference evidence="10" key="5">
    <citation type="submission" date="2019-07" db="EMBL/GenBank/DDBJ databases">
        <authorList>
            <person name="Ross B.D."/>
            <person name="Verster A.J."/>
            <person name="Radey M.C."/>
            <person name="Schmidtke D.T."/>
            <person name="Pope C.E."/>
            <person name="Hoffman L.R."/>
            <person name="Hajjar A."/>
            <person name="Peterson S.B."/>
            <person name="Borenstein E."/>
            <person name="Mougous J.D."/>
        </authorList>
    </citation>
    <scope>NUCLEOTIDE SEQUENCE</scope>
    <source>
        <strain evidence="10">3725 D1 iv</strain>
    </source>
</reference>
<evidence type="ECO:0000313" key="9">
    <source>
        <dbReference type="EMBL" id="KAA4624627.1"/>
    </source>
</evidence>
<dbReference type="GO" id="GO:0009007">
    <property type="term" value="F:site-specific DNA-methyltransferase (adenine-specific) activity"/>
    <property type="evidence" value="ECO:0007669"/>
    <property type="project" value="UniProtKB-EC"/>
</dbReference>
<dbReference type="RefSeq" id="WP_032845586.1">
    <property type="nucleotide sequence ID" value="NZ_CAXSRA010000015.1"/>
</dbReference>
<evidence type="ECO:0000313" key="11">
    <source>
        <dbReference type="EMBL" id="RGX11661.1"/>
    </source>
</evidence>
<organism evidence="11 12">
    <name type="scientific">Bacteroides ovatus</name>
    <dbReference type="NCBI Taxonomy" id="28116"/>
    <lineage>
        <taxon>Bacteria</taxon>
        <taxon>Pseudomonadati</taxon>
        <taxon>Bacteroidota</taxon>
        <taxon>Bacteroidia</taxon>
        <taxon>Bacteroidales</taxon>
        <taxon>Bacteroidaceae</taxon>
        <taxon>Bacteroides</taxon>
    </lineage>
</organism>
<dbReference type="AlphaFoldDB" id="A0A413EV44"/>
<evidence type="ECO:0000256" key="7">
    <source>
        <dbReference type="ARBA" id="ARBA00047942"/>
    </source>
</evidence>
<dbReference type="PRINTS" id="PR00507">
    <property type="entry name" value="N12N6MTFRASE"/>
</dbReference>
<evidence type="ECO:0000313" key="14">
    <source>
        <dbReference type="Proteomes" id="UP000424805"/>
    </source>
</evidence>
<dbReference type="Proteomes" id="UP000318823">
    <property type="component" value="Chromosome"/>
</dbReference>
<dbReference type="InterPro" id="IPR050953">
    <property type="entry name" value="N4_N6_ade-DNA_methylase"/>
</dbReference>
<dbReference type="EC" id="2.1.1.72" evidence="1"/>
<dbReference type="InterPro" id="IPR011639">
    <property type="entry name" value="MethylTrfase_TaqI-like_dom"/>
</dbReference>
<dbReference type="Proteomes" id="UP000286031">
    <property type="component" value="Unassembled WGS sequence"/>
</dbReference>
<dbReference type="InterPro" id="IPR029063">
    <property type="entry name" value="SAM-dependent_MTases_sf"/>
</dbReference>
<evidence type="ECO:0000256" key="2">
    <source>
        <dbReference type="ARBA" id="ARBA00022603"/>
    </source>
</evidence>
<keyword evidence="4" id="KW-0949">S-adenosyl-L-methionine</keyword>
<evidence type="ECO:0000256" key="6">
    <source>
        <dbReference type="ARBA" id="ARBA00023125"/>
    </source>
</evidence>
<gene>
    <name evidence="11" type="ORF">DWV35_05950</name>
    <name evidence="10" type="ORF">DYI28_18910</name>
    <name evidence="9" type="ORF">F3B90_16880</name>
</gene>
<dbReference type="PANTHER" id="PTHR33841">
    <property type="entry name" value="DNA METHYLTRANSFERASE YEEA-RELATED"/>
    <property type="match status" value="1"/>
</dbReference>
<reference evidence="10" key="2">
    <citation type="journal article" date="2018" name="Nature">
        <title>Human gut bacteria contain acquired interbacterial defence systems.</title>
        <authorList>
            <person name="Ross B.D."/>
            <person name="Verster A.J."/>
            <person name="Radey M.C."/>
            <person name="Schmidtke D.T."/>
            <person name="Pope C.E."/>
            <person name="Hoffman L.R."/>
            <person name="Hajjar A."/>
            <person name="Peterson S.B."/>
            <person name="Borenstein E."/>
            <person name="Mougous J."/>
        </authorList>
    </citation>
    <scope>NUCLEOTIDE SEQUENCE</scope>
    <source>
        <strain evidence="10">3725 D1 iv</strain>
    </source>
</reference>
<accession>A0A413EV44</accession>
<dbReference type="REBASE" id="353816">
    <property type="entry name" value="Bov3725ORF18910P"/>
</dbReference>